<dbReference type="Proteomes" id="UP000314294">
    <property type="component" value="Unassembled WGS sequence"/>
</dbReference>
<sequence length="76" mass="8387">MSRLQQEVPQKKVGVLRRCRHTTPQEAERSEDGRGPSKEGVKCYLTTLVDFGVTADPDSAAAVSGQITSHGYRRSR</sequence>
<protein>
    <submittedName>
        <fullName evidence="2">Uncharacterized protein</fullName>
    </submittedName>
</protein>
<reference evidence="2 3" key="1">
    <citation type="submission" date="2019-03" db="EMBL/GenBank/DDBJ databases">
        <title>First draft genome of Liparis tanakae, snailfish: a comprehensive survey of snailfish specific genes.</title>
        <authorList>
            <person name="Kim W."/>
            <person name="Song I."/>
            <person name="Jeong J.-H."/>
            <person name="Kim D."/>
            <person name="Kim S."/>
            <person name="Ryu S."/>
            <person name="Song J.Y."/>
            <person name="Lee S.K."/>
        </authorList>
    </citation>
    <scope>NUCLEOTIDE SEQUENCE [LARGE SCALE GENOMIC DNA]</scope>
    <source>
        <tissue evidence="2">Muscle</tissue>
    </source>
</reference>
<feature type="compositionally biased region" description="Basic and acidic residues" evidence="1">
    <location>
        <begin position="26"/>
        <end position="39"/>
    </location>
</feature>
<gene>
    <name evidence="2" type="ORF">EYF80_034159</name>
</gene>
<comment type="caution">
    <text evidence="2">The sequence shown here is derived from an EMBL/GenBank/DDBJ whole genome shotgun (WGS) entry which is preliminary data.</text>
</comment>
<dbReference type="AlphaFoldDB" id="A0A4Z2GS92"/>
<feature type="region of interest" description="Disordered" evidence="1">
    <location>
        <begin position="1"/>
        <end position="39"/>
    </location>
</feature>
<organism evidence="2 3">
    <name type="scientific">Liparis tanakae</name>
    <name type="common">Tanaka's snailfish</name>
    <dbReference type="NCBI Taxonomy" id="230148"/>
    <lineage>
        <taxon>Eukaryota</taxon>
        <taxon>Metazoa</taxon>
        <taxon>Chordata</taxon>
        <taxon>Craniata</taxon>
        <taxon>Vertebrata</taxon>
        <taxon>Euteleostomi</taxon>
        <taxon>Actinopterygii</taxon>
        <taxon>Neopterygii</taxon>
        <taxon>Teleostei</taxon>
        <taxon>Neoteleostei</taxon>
        <taxon>Acanthomorphata</taxon>
        <taxon>Eupercaria</taxon>
        <taxon>Perciformes</taxon>
        <taxon>Cottioidei</taxon>
        <taxon>Cottales</taxon>
        <taxon>Liparidae</taxon>
        <taxon>Liparis</taxon>
    </lineage>
</organism>
<dbReference type="EMBL" id="SRLO01000450">
    <property type="protein sequence ID" value="TNN55643.1"/>
    <property type="molecule type" value="Genomic_DNA"/>
</dbReference>
<evidence type="ECO:0000256" key="1">
    <source>
        <dbReference type="SAM" id="MobiDB-lite"/>
    </source>
</evidence>
<proteinExistence type="predicted"/>
<evidence type="ECO:0000313" key="2">
    <source>
        <dbReference type="EMBL" id="TNN55643.1"/>
    </source>
</evidence>
<evidence type="ECO:0000313" key="3">
    <source>
        <dbReference type="Proteomes" id="UP000314294"/>
    </source>
</evidence>
<keyword evidence="3" id="KW-1185">Reference proteome</keyword>
<accession>A0A4Z2GS92</accession>
<name>A0A4Z2GS92_9TELE</name>